<organism evidence="2 3">
    <name type="scientific">Thermoflexibacter ruber</name>
    <dbReference type="NCBI Taxonomy" id="1003"/>
    <lineage>
        <taxon>Bacteria</taxon>
        <taxon>Pseudomonadati</taxon>
        <taxon>Bacteroidota</taxon>
        <taxon>Cytophagia</taxon>
        <taxon>Cytophagales</taxon>
        <taxon>Thermoflexibacteraceae</taxon>
        <taxon>Thermoflexibacter</taxon>
    </lineage>
</organism>
<dbReference type="OrthoDB" id="9807907at2"/>
<dbReference type="Gene3D" id="3.30.565.60">
    <property type="match status" value="1"/>
</dbReference>
<evidence type="ECO:0000313" key="3">
    <source>
        <dbReference type="Proteomes" id="UP000199513"/>
    </source>
</evidence>
<dbReference type="Pfam" id="PF13749">
    <property type="entry name" value="HATPase_c_4"/>
    <property type="match status" value="1"/>
</dbReference>
<accession>A0A1I2GYY5</accession>
<dbReference type="InterPro" id="IPR038475">
    <property type="entry name" value="RecG_C_sf"/>
</dbReference>
<dbReference type="Pfam" id="PF04326">
    <property type="entry name" value="SLFN_AlbA_2"/>
    <property type="match status" value="1"/>
</dbReference>
<dbReference type="EMBL" id="FONY01000020">
    <property type="protein sequence ID" value="SFF21796.1"/>
    <property type="molecule type" value="Genomic_DNA"/>
</dbReference>
<evidence type="ECO:0000313" key="2">
    <source>
        <dbReference type="EMBL" id="SFF21796.1"/>
    </source>
</evidence>
<protein>
    <submittedName>
        <fullName evidence="2">Predicted transcriptional regulator, contains HTH domain</fullName>
    </submittedName>
</protein>
<evidence type="ECO:0000259" key="1">
    <source>
        <dbReference type="Pfam" id="PF04326"/>
    </source>
</evidence>
<name>A0A1I2GYY5_9BACT</name>
<dbReference type="RefSeq" id="WP_091545672.1">
    <property type="nucleotide sequence ID" value="NZ_FONY01000020.1"/>
</dbReference>
<dbReference type="InterPro" id="IPR007421">
    <property type="entry name" value="Schlafen_AlbA_2_dom"/>
</dbReference>
<keyword evidence="3" id="KW-1185">Reference proteome</keyword>
<dbReference type="AlphaFoldDB" id="A0A1I2GYY5"/>
<dbReference type="PANTHER" id="PTHR30595">
    <property type="entry name" value="GLPR-RELATED TRANSCRIPTIONAL REPRESSOR"/>
    <property type="match status" value="1"/>
</dbReference>
<sequence>MNIVDKTLQKIADCIRQNRFEQLENDKIELKSLHSAEDWTELYKSACAFLNAEGGIIIIGIKEKNRTYIFSGYKGEQSEEEKLKELPQKFLDDHKNKVNLKEFFPLYEVKDFLMGKVCVIYIEKLPEDQKYVFYESHAYKRKLTGDHKLLPDEIEGQKQRKLELIYARELMPVKEAKLEDLDIDKLNDYIIRLNRTIKIESLKADIPSAKSFLLRKGFINKDQEPTLLGILVCGKHIEDLVGGRCQVDAYVDSLIEVARNKQIIKDNILALMERSIGFVYQNIQVGVSRQNSGTALPEYPQNLIEETINNALAHRNYHSDKFVLINIKPNKNIEIRNPGTFLQEHLLRLEKPKIRRIIPIAKARNPKLADILKTYDRYEGRSKGMATLTNTCLENQTDIPYFILRSEEISLYLNKGKVYDEEMGTWIKSFAGYILKKCGRELTEEEKIVLSYFYKSERHNRLDRYTILLTPDNNHAGVIADLEDKNLIFRYAQENEIYPIYLVDRELTKNDFSEELRTIFGGSFDNLPNDYKKVLFAIYQHNQYAVPEDKASANSIGIFIYLNENKRITDLKHYENFKRKVRNIFNKLEEKSLIIRKSDKKADFQINTSFERTPSIFDKP</sequence>
<dbReference type="STRING" id="1003.SAMN04488541_102074"/>
<dbReference type="InterPro" id="IPR038461">
    <property type="entry name" value="Schlafen_AlbA_2_dom_sf"/>
</dbReference>
<dbReference type="Gene3D" id="3.30.950.30">
    <property type="entry name" value="Schlafen, AAA domain"/>
    <property type="match status" value="1"/>
</dbReference>
<reference evidence="2 3" key="1">
    <citation type="submission" date="2016-10" db="EMBL/GenBank/DDBJ databases">
        <authorList>
            <person name="de Groot N.N."/>
        </authorList>
    </citation>
    <scope>NUCLEOTIDE SEQUENCE [LARGE SCALE GENOMIC DNA]</scope>
    <source>
        <strain>GEY</strain>
        <strain evidence="3">DSM 9560</strain>
    </source>
</reference>
<gene>
    <name evidence="2" type="ORF">SAMN04488541_102074</name>
</gene>
<dbReference type="PANTHER" id="PTHR30595:SF6">
    <property type="entry name" value="SCHLAFEN ALBA-2 DOMAIN-CONTAINING PROTEIN"/>
    <property type="match status" value="1"/>
</dbReference>
<dbReference type="Proteomes" id="UP000199513">
    <property type="component" value="Unassembled WGS sequence"/>
</dbReference>
<feature type="domain" description="Schlafen AlbA-2" evidence="1">
    <location>
        <begin position="24"/>
        <end position="146"/>
    </location>
</feature>
<proteinExistence type="predicted"/>